<reference evidence="6 7" key="1">
    <citation type="submission" date="2016-10" db="EMBL/GenBank/DDBJ databases">
        <authorList>
            <person name="de Groot N.N."/>
        </authorList>
    </citation>
    <scope>NUCLEOTIDE SEQUENCE [LARGE SCALE GENOMIC DNA]</scope>
    <source>
        <strain evidence="6 7">DSM 100674</strain>
    </source>
</reference>
<gene>
    <name evidence="6" type="ORF">SAMN05443999_1275</name>
</gene>
<dbReference type="AlphaFoldDB" id="A0A1H7Y3A1"/>
<dbReference type="STRING" id="1287727.SAMN05443999_1275"/>
<dbReference type="InterPro" id="IPR036388">
    <property type="entry name" value="WH-like_DNA-bd_sf"/>
</dbReference>
<evidence type="ECO:0000313" key="7">
    <source>
        <dbReference type="Proteomes" id="UP000199582"/>
    </source>
</evidence>
<dbReference type="SUPFAM" id="SSF53850">
    <property type="entry name" value="Periplasmic binding protein-like II"/>
    <property type="match status" value="1"/>
</dbReference>
<dbReference type="PANTHER" id="PTHR30126:SF21">
    <property type="entry name" value="TRANSCRIPTIONAL REGULATOR-RELATED"/>
    <property type="match status" value="1"/>
</dbReference>
<dbReference type="Pfam" id="PF00126">
    <property type="entry name" value="HTH_1"/>
    <property type="match status" value="1"/>
</dbReference>
<evidence type="ECO:0000313" key="6">
    <source>
        <dbReference type="EMBL" id="SEM39808.1"/>
    </source>
</evidence>
<proteinExistence type="inferred from homology"/>
<dbReference type="Gene3D" id="1.10.10.10">
    <property type="entry name" value="Winged helix-like DNA-binding domain superfamily/Winged helix DNA-binding domain"/>
    <property type="match status" value="1"/>
</dbReference>
<dbReference type="CDD" id="cd05466">
    <property type="entry name" value="PBP2_LTTR_substrate"/>
    <property type="match status" value="1"/>
</dbReference>
<feature type="domain" description="HTH lysR-type" evidence="5">
    <location>
        <begin position="1"/>
        <end position="58"/>
    </location>
</feature>
<keyword evidence="2" id="KW-0805">Transcription regulation</keyword>
<evidence type="ECO:0000256" key="3">
    <source>
        <dbReference type="ARBA" id="ARBA00023125"/>
    </source>
</evidence>
<keyword evidence="4" id="KW-0804">Transcription</keyword>
<keyword evidence="7" id="KW-1185">Reference proteome</keyword>
<accession>A0A1H7Y3A1</accession>
<dbReference type="GO" id="GO:0000976">
    <property type="term" value="F:transcription cis-regulatory region binding"/>
    <property type="evidence" value="ECO:0007669"/>
    <property type="project" value="TreeGrafter"/>
</dbReference>
<evidence type="ECO:0000259" key="5">
    <source>
        <dbReference type="PROSITE" id="PS50931"/>
    </source>
</evidence>
<protein>
    <submittedName>
        <fullName evidence="6">DNA-binding transcriptional regulator, LysR family</fullName>
    </submittedName>
</protein>
<dbReference type="PRINTS" id="PR00039">
    <property type="entry name" value="HTHLYSR"/>
</dbReference>
<dbReference type="PANTHER" id="PTHR30126">
    <property type="entry name" value="HTH-TYPE TRANSCRIPTIONAL REGULATOR"/>
    <property type="match status" value="1"/>
</dbReference>
<dbReference type="PROSITE" id="PS50931">
    <property type="entry name" value="HTH_LYSR"/>
    <property type="match status" value="1"/>
</dbReference>
<dbReference type="EMBL" id="FOAG01000027">
    <property type="protein sequence ID" value="SEM39808.1"/>
    <property type="molecule type" value="Genomic_DNA"/>
</dbReference>
<dbReference type="InterPro" id="IPR000847">
    <property type="entry name" value="LysR_HTH_N"/>
</dbReference>
<dbReference type="RefSeq" id="WP_093039397.1">
    <property type="nucleotide sequence ID" value="NZ_FOAG01000027.1"/>
</dbReference>
<dbReference type="FunFam" id="1.10.10.10:FF:000001">
    <property type="entry name" value="LysR family transcriptional regulator"/>
    <property type="match status" value="1"/>
</dbReference>
<evidence type="ECO:0000256" key="4">
    <source>
        <dbReference type="ARBA" id="ARBA00023163"/>
    </source>
</evidence>
<sequence length="273" mass="30594">MNLTFLQTFLTVIETGNLNKAAERLNVTQSTVTTRIDALEDALGRRLLVRSRRGTRLTRAGFELRPHAELLVHGWAQARKAINLPKGYSGLFSFACEFDLWHDLGQEWIYQTRTAHPELAYEARPGRRNEIAAWLGSGLTDLAMTIEPISGSGLASQHFCEQKIVHVSTQTAPFATPDPDYVFVDLGPDFRRQHSSAFPNASTAGMTFSISYWALEHLRAHGGSAYLPLGLVAPLLDNKELHLVTASPEFVRNVHLVWREANEVIFPWMRADT</sequence>
<dbReference type="GO" id="GO:0003700">
    <property type="term" value="F:DNA-binding transcription factor activity"/>
    <property type="evidence" value="ECO:0007669"/>
    <property type="project" value="InterPro"/>
</dbReference>
<evidence type="ECO:0000256" key="2">
    <source>
        <dbReference type="ARBA" id="ARBA00023015"/>
    </source>
</evidence>
<dbReference type="OrthoDB" id="9815174at2"/>
<organism evidence="6 7">
    <name type="scientific">Roseovarius azorensis</name>
    <dbReference type="NCBI Taxonomy" id="1287727"/>
    <lineage>
        <taxon>Bacteria</taxon>
        <taxon>Pseudomonadati</taxon>
        <taxon>Pseudomonadota</taxon>
        <taxon>Alphaproteobacteria</taxon>
        <taxon>Rhodobacterales</taxon>
        <taxon>Roseobacteraceae</taxon>
        <taxon>Roseovarius</taxon>
    </lineage>
</organism>
<name>A0A1H7Y3A1_9RHOB</name>
<dbReference type="InterPro" id="IPR005119">
    <property type="entry name" value="LysR_subst-bd"/>
</dbReference>
<dbReference type="SUPFAM" id="SSF46785">
    <property type="entry name" value="Winged helix' DNA-binding domain"/>
    <property type="match status" value="1"/>
</dbReference>
<keyword evidence="3 6" id="KW-0238">DNA-binding</keyword>
<dbReference type="Proteomes" id="UP000199582">
    <property type="component" value="Unassembled WGS sequence"/>
</dbReference>
<dbReference type="Gene3D" id="3.40.190.10">
    <property type="entry name" value="Periplasmic binding protein-like II"/>
    <property type="match status" value="2"/>
</dbReference>
<comment type="similarity">
    <text evidence="1">Belongs to the LysR transcriptional regulatory family.</text>
</comment>
<evidence type="ECO:0000256" key="1">
    <source>
        <dbReference type="ARBA" id="ARBA00009437"/>
    </source>
</evidence>
<dbReference type="Pfam" id="PF03466">
    <property type="entry name" value="LysR_substrate"/>
    <property type="match status" value="1"/>
</dbReference>
<dbReference type="InterPro" id="IPR036390">
    <property type="entry name" value="WH_DNA-bd_sf"/>
</dbReference>